<sequence length="158" mass="17127">MFGIAKALGWISGNRHWLTLLAVAAAAAFLFVRGETFRMDRDRIASTADGICAAAGSGFQPEGVAKSDRGKACRKAVERLAAFERETRSESARVLSEVNRERETKTQADIARASSNAQAARDAQILMEKADGKIANDDRVDGGWFDAFNRAAGLRPPR</sequence>
<accession>A0A418WP25</accession>
<dbReference type="Proteomes" id="UP000286100">
    <property type="component" value="Unassembled WGS sequence"/>
</dbReference>
<name>A0A418WP25_9SPHN</name>
<proteinExistence type="predicted"/>
<evidence type="ECO:0000256" key="1">
    <source>
        <dbReference type="SAM" id="MobiDB-lite"/>
    </source>
</evidence>
<comment type="caution">
    <text evidence="2">The sequence shown here is derived from an EMBL/GenBank/DDBJ whole genome shotgun (WGS) entry which is preliminary data.</text>
</comment>
<organism evidence="2 3">
    <name type="scientific">Sphingomonas cavernae</name>
    <dbReference type="NCBI Taxonomy" id="2320861"/>
    <lineage>
        <taxon>Bacteria</taxon>
        <taxon>Pseudomonadati</taxon>
        <taxon>Pseudomonadota</taxon>
        <taxon>Alphaproteobacteria</taxon>
        <taxon>Sphingomonadales</taxon>
        <taxon>Sphingomonadaceae</taxon>
        <taxon>Sphingomonas</taxon>
    </lineage>
</organism>
<feature type="region of interest" description="Disordered" evidence="1">
    <location>
        <begin position="92"/>
        <end position="116"/>
    </location>
</feature>
<dbReference type="EMBL" id="QYUM01000002">
    <property type="protein sequence ID" value="RJF92981.1"/>
    <property type="molecule type" value="Genomic_DNA"/>
</dbReference>
<evidence type="ECO:0000313" key="3">
    <source>
        <dbReference type="Proteomes" id="UP000286100"/>
    </source>
</evidence>
<protein>
    <submittedName>
        <fullName evidence="2">Uncharacterized protein</fullName>
    </submittedName>
</protein>
<evidence type="ECO:0000313" key="2">
    <source>
        <dbReference type="EMBL" id="RJF92981.1"/>
    </source>
</evidence>
<dbReference type="OrthoDB" id="7567755at2"/>
<dbReference type="RefSeq" id="WP_119759261.1">
    <property type="nucleotide sequence ID" value="NZ_QYUM01000002.1"/>
</dbReference>
<gene>
    <name evidence="2" type="ORF">D3876_00910</name>
</gene>
<dbReference type="AlphaFoldDB" id="A0A418WP25"/>
<keyword evidence="3" id="KW-1185">Reference proteome</keyword>
<reference evidence="2 3" key="1">
    <citation type="submission" date="2018-09" db="EMBL/GenBank/DDBJ databases">
        <authorList>
            <person name="Zhu H."/>
        </authorList>
    </citation>
    <scope>NUCLEOTIDE SEQUENCE [LARGE SCALE GENOMIC DNA]</scope>
    <source>
        <strain evidence="2 3">K2R01-6</strain>
    </source>
</reference>